<feature type="region of interest" description="Disordered" evidence="1">
    <location>
        <begin position="1"/>
        <end position="97"/>
    </location>
</feature>
<feature type="compositionally biased region" description="Low complexity" evidence="1">
    <location>
        <begin position="32"/>
        <end position="51"/>
    </location>
</feature>
<dbReference type="RefSeq" id="XP_067923926.1">
    <property type="nucleotide sequence ID" value="XM_068064098.1"/>
</dbReference>
<comment type="caution">
    <text evidence="2">The sequence shown here is derived from an EMBL/GenBank/DDBJ whole genome shotgun (WGS) entry which is preliminary data.</text>
</comment>
<dbReference type="GeneID" id="94427309"/>
<dbReference type="AlphaFoldDB" id="A0A2C6L0P1"/>
<proteinExistence type="predicted"/>
<gene>
    <name evidence="2" type="ORF">CSUI_003903</name>
</gene>
<name>A0A2C6L0P1_9APIC</name>
<dbReference type="EMBL" id="MIGC01001758">
    <property type="protein sequence ID" value="PHJ22249.1"/>
    <property type="molecule type" value="Genomic_DNA"/>
</dbReference>
<reference evidence="2 3" key="1">
    <citation type="journal article" date="2017" name="Int. J. Parasitol.">
        <title>The genome of the protozoan parasite Cystoisospora suis and a reverse vaccinology approach to identify vaccine candidates.</title>
        <authorList>
            <person name="Palmieri N."/>
            <person name="Shrestha A."/>
            <person name="Ruttkowski B."/>
            <person name="Beck T."/>
            <person name="Vogl C."/>
            <person name="Tomley F."/>
            <person name="Blake D.P."/>
            <person name="Joachim A."/>
        </authorList>
    </citation>
    <scope>NUCLEOTIDE SEQUENCE [LARGE SCALE GENOMIC DNA]</scope>
    <source>
        <strain evidence="2 3">Wien I</strain>
    </source>
</reference>
<organism evidence="2 3">
    <name type="scientific">Cystoisospora suis</name>
    <dbReference type="NCBI Taxonomy" id="483139"/>
    <lineage>
        <taxon>Eukaryota</taxon>
        <taxon>Sar</taxon>
        <taxon>Alveolata</taxon>
        <taxon>Apicomplexa</taxon>
        <taxon>Conoidasida</taxon>
        <taxon>Coccidia</taxon>
        <taxon>Eucoccidiorida</taxon>
        <taxon>Eimeriorina</taxon>
        <taxon>Sarcocystidae</taxon>
        <taxon>Cystoisospora</taxon>
    </lineage>
</organism>
<dbReference type="VEuPathDB" id="ToxoDB:CSUI_003903"/>
<evidence type="ECO:0000313" key="2">
    <source>
        <dbReference type="EMBL" id="PHJ22249.1"/>
    </source>
</evidence>
<dbReference type="Proteomes" id="UP000221165">
    <property type="component" value="Unassembled WGS sequence"/>
</dbReference>
<protein>
    <submittedName>
        <fullName evidence="2">Uncharacterized protein</fullName>
    </submittedName>
</protein>
<keyword evidence="3" id="KW-1185">Reference proteome</keyword>
<feature type="compositionally biased region" description="Low complexity" evidence="1">
    <location>
        <begin position="128"/>
        <end position="147"/>
    </location>
</feature>
<evidence type="ECO:0000313" key="3">
    <source>
        <dbReference type="Proteomes" id="UP000221165"/>
    </source>
</evidence>
<feature type="region of interest" description="Disordered" evidence="1">
    <location>
        <begin position="112"/>
        <end position="258"/>
    </location>
</feature>
<feature type="compositionally biased region" description="Polar residues" evidence="1">
    <location>
        <begin position="60"/>
        <end position="81"/>
    </location>
</feature>
<feature type="compositionally biased region" description="Polar residues" evidence="1">
    <location>
        <begin position="229"/>
        <end position="249"/>
    </location>
</feature>
<evidence type="ECO:0000256" key="1">
    <source>
        <dbReference type="SAM" id="MobiDB-lite"/>
    </source>
</evidence>
<feature type="compositionally biased region" description="Low complexity" evidence="1">
    <location>
        <begin position="1"/>
        <end position="16"/>
    </location>
</feature>
<accession>A0A2C6L0P1</accession>
<sequence>MSFASYSSSGGVSSVSLEDSPGVLGGAAGGNSSKSPSLSLVCSPSPSSHSPGGNIPLSVKSKSLLQQQGSKTSVQLHSSSLGLGGVRGFPAGNGRSHTDLLLQGGGCNLFRQDSPTSSSALTRRRRSFGGLPSSKSFLLSPSPVVSSQQTPHSPEEDMRKTSNRCAANLIDKNSSSMARRASDSCVVRTWGFDDSLQSGRERNSKQQVRHPPTPSLPYTDEKNSKRSSKNVSLTSSRKSSASIQGSERTSYPAAPTPQ</sequence>